<proteinExistence type="predicted"/>
<keyword evidence="2" id="KW-1185">Reference proteome</keyword>
<protein>
    <recommendedName>
        <fullName evidence="3">Reverse transcriptase domain-containing protein</fullName>
    </recommendedName>
</protein>
<evidence type="ECO:0000313" key="1">
    <source>
        <dbReference type="EMBL" id="CAK0791257.1"/>
    </source>
</evidence>
<sequence>MSFVDDLTDFNSTTSHSDIIDITKTSAERLCRTAFTYGLKPHPDKTKVIISFNGTGSNVVRSRLAQQNMTSIQLSIMSISVQITDQHRLLGTILTNGSMGPEVQNRMRRTEASARALERQILRRRHLLRKTKIKYVHALSTASLTFNHHVWPALTQTDHQRISNAYSKPYRTDFDFLRTYLDDQRWPATSKLDPDVFSWARTTPKHFTNSVNLAITNYIRASKDRAHADKLTK</sequence>
<gene>
    <name evidence="1" type="ORF">PCOR1329_LOCUS2209</name>
</gene>
<accession>A0ABN9PFR9</accession>
<reference evidence="1" key="1">
    <citation type="submission" date="2023-10" db="EMBL/GenBank/DDBJ databases">
        <authorList>
            <person name="Chen Y."/>
            <person name="Shah S."/>
            <person name="Dougan E. K."/>
            <person name="Thang M."/>
            <person name="Chan C."/>
        </authorList>
    </citation>
    <scope>NUCLEOTIDE SEQUENCE [LARGE SCALE GENOMIC DNA]</scope>
</reference>
<feature type="non-terminal residue" evidence="1">
    <location>
        <position position="233"/>
    </location>
</feature>
<dbReference type="Proteomes" id="UP001189429">
    <property type="component" value="Unassembled WGS sequence"/>
</dbReference>
<name>A0ABN9PFR9_9DINO</name>
<evidence type="ECO:0008006" key="3">
    <source>
        <dbReference type="Google" id="ProtNLM"/>
    </source>
</evidence>
<evidence type="ECO:0000313" key="2">
    <source>
        <dbReference type="Proteomes" id="UP001189429"/>
    </source>
</evidence>
<comment type="caution">
    <text evidence="1">The sequence shown here is derived from an EMBL/GenBank/DDBJ whole genome shotgun (WGS) entry which is preliminary data.</text>
</comment>
<dbReference type="EMBL" id="CAUYUJ010000551">
    <property type="protein sequence ID" value="CAK0791257.1"/>
    <property type="molecule type" value="Genomic_DNA"/>
</dbReference>
<organism evidence="1 2">
    <name type="scientific">Prorocentrum cordatum</name>
    <dbReference type="NCBI Taxonomy" id="2364126"/>
    <lineage>
        <taxon>Eukaryota</taxon>
        <taxon>Sar</taxon>
        <taxon>Alveolata</taxon>
        <taxon>Dinophyceae</taxon>
        <taxon>Prorocentrales</taxon>
        <taxon>Prorocentraceae</taxon>
        <taxon>Prorocentrum</taxon>
    </lineage>
</organism>